<feature type="coiled-coil region" evidence="1">
    <location>
        <begin position="317"/>
        <end position="344"/>
    </location>
</feature>
<organism evidence="3 4">
    <name type="scientific">Richelia sinica FACHB-800</name>
    <dbReference type="NCBI Taxonomy" id="1357546"/>
    <lineage>
        <taxon>Bacteria</taxon>
        <taxon>Bacillati</taxon>
        <taxon>Cyanobacteriota</taxon>
        <taxon>Cyanophyceae</taxon>
        <taxon>Nostocales</taxon>
        <taxon>Nostocaceae</taxon>
        <taxon>Richelia</taxon>
    </lineage>
</organism>
<gene>
    <name evidence="3" type="ORF">B6N60_00180</name>
</gene>
<sequence>MKIAFISQPEYFRFIYENDIDDLAEVKEFNFNFTKNKFSDLEEFNADVNIFFRGEYFPNSTLERLKGIKVNISSEIFPKIINNEINYSFDSLQRYENFRNLITHKQFDYVFHYDKHSVSFMKDDGINLSGAFGLPVATSIYRKNNLPKRWDFFFIGRSTYHRERFFSSLKHYYEFLHICHGIYGQDLVTYMNQSKILLNIHAEQEISWEPRVQMLMATGGMVISEDIGDNPYFIPGKDFVTVSEPGELLEKSKYYLEHEAERELIALNGMNKVHKYLNSRQVFANFIENLQNEAYQKFSCNPKFKLNLEVMLNELENKQNINDVEVLKENLQQMRNKVRWMESSKFWQARKMVLSLKKTMFK</sequence>
<feature type="domain" description="Spore protein YkvP/CgeB glycosyl transferase-like" evidence="2">
    <location>
        <begin position="181"/>
        <end position="287"/>
    </location>
</feature>
<dbReference type="Proteomes" id="UP000683511">
    <property type="component" value="Chromosome"/>
</dbReference>
<protein>
    <recommendedName>
        <fullName evidence="2">Spore protein YkvP/CgeB glycosyl transferase-like domain-containing protein</fullName>
    </recommendedName>
</protein>
<proteinExistence type="predicted"/>
<evidence type="ECO:0000259" key="2">
    <source>
        <dbReference type="Pfam" id="PF13524"/>
    </source>
</evidence>
<dbReference type="AlphaFoldDB" id="A0A975T3R6"/>
<evidence type="ECO:0000256" key="1">
    <source>
        <dbReference type="SAM" id="Coils"/>
    </source>
</evidence>
<evidence type="ECO:0000313" key="3">
    <source>
        <dbReference type="EMBL" id="QXE21504.1"/>
    </source>
</evidence>
<dbReference type="InterPro" id="IPR055259">
    <property type="entry name" value="YkvP/CgeB_Glyco_trans-like"/>
</dbReference>
<dbReference type="KEGG" id="rsin:B6N60_00180"/>
<dbReference type="Pfam" id="PF13524">
    <property type="entry name" value="Glyco_trans_1_2"/>
    <property type="match status" value="1"/>
</dbReference>
<keyword evidence="4" id="KW-1185">Reference proteome</keyword>
<reference evidence="3" key="1">
    <citation type="submission" date="2017-04" db="EMBL/GenBank/DDBJ databases">
        <title>Genome deletions in a multicellular cyanobacterial endosymbiont for morphological adaptation in marine diatoms.</title>
        <authorList>
            <person name="Wang Y."/>
            <person name="Gao H."/>
            <person name="Li R."/>
            <person name="Xu X."/>
        </authorList>
    </citation>
    <scope>NUCLEOTIDE SEQUENCE</scope>
    <source>
        <strain evidence="3">FACHB 800</strain>
    </source>
</reference>
<evidence type="ECO:0000313" key="4">
    <source>
        <dbReference type="Proteomes" id="UP000683511"/>
    </source>
</evidence>
<dbReference type="RefSeq" id="WP_190607289.1">
    <property type="nucleotide sequence ID" value="NZ_CP021056.1"/>
</dbReference>
<keyword evidence="1" id="KW-0175">Coiled coil</keyword>
<name>A0A975T3R6_9NOST</name>
<accession>A0A975T3R6</accession>
<dbReference type="EMBL" id="CP021056">
    <property type="protein sequence ID" value="QXE21504.1"/>
    <property type="molecule type" value="Genomic_DNA"/>
</dbReference>